<dbReference type="AlphaFoldDB" id="A0AAE1EBX5"/>
<keyword evidence="2" id="KW-1185">Reference proteome</keyword>
<gene>
    <name evidence="1" type="ORF">RRG08_020298</name>
</gene>
<evidence type="ECO:0000313" key="2">
    <source>
        <dbReference type="Proteomes" id="UP001283361"/>
    </source>
</evidence>
<protein>
    <submittedName>
        <fullName evidence="1">Uncharacterized protein</fullName>
    </submittedName>
</protein>
<comment type="caution">
    <text evidence="1">The sequence shown here is derived from an EMBL/GenBank/DDBJ whole genome shotgun (WGS) entry which is preliminary data.</text>
</comment>
<reference evidence="1" key="1">
    <citation type="journal article" date="2023" name="G3 (Bethesda)">
        <title>A reference genome for the long-term kleptoplast-retaining sea slug Elysia crispata morphotype clarki.</title>
        <authorList>
            <person name="Eastman K.E."/>
            <person name="Pendleton A.L."/>
            <person name="Shaikh M.A."/>
            <person name="Suttiyut T."/>
            <person name="Ogas R."/>
            <person name="Tomko P."/>
            <person name="Gavelis G."/>
            <person name="Widhalm J.R."/>
            <person name="Wisecaver J.H."/>
        </authorList>
    </citation>
    <scope>NUCLEOTIDE SEQUENCE</scope>
    <source>
        <strain evidence="1">ECLA1</strain>
    </source>
</reference>
<name>A0AAE1EBX5_9GAST</name>
<proteinExistence type="predicted"/>
<dbReference type="EMBL" id="JAWDGP010000462">
    <property type="protein sequence ID" value="KAK3800323.1"/>
    <property type="molecule type" value="Genomic_DNA"/>
</dbReference>
<sequence>MPPYYGQLVPTRPQYYGQLVPTRPQYYGQLVPTRPQYYGQLVPTMPQYYGQLVPTRPQYYVPTRPYSHASVLRSVSTYHALQSCLSITTKYGHKVVALAVLSARQKSGSKRGVKQQTSLSDLITEIRVKRDLTHVVS</sequence>
<accession>A0AAE1EBX5</accession>
<evidence type="ECO:0000313" key="1">
    <source>
        <dbReference type="EMBL" id="KAK3800323.1"/>
    </source>
</evidence>
<dbReference type="Proteomes" id="UP001283361">
    <property type="component" value="Unassembled WGS sequence"/>
</dbReference>
<organism evidence="1 2">
    <name type="scientific">Elysia crispata</name>
    <name type="common">lettuce slug</name>
    <dbReference type="NCBI Taxonomy" id="231223"/>
    <lineage>
        <taxon>Eukaryota</taxon>
        <taxon>Metazoa</taxon>
        <taxon>Spiralia</taxon>
        <taxon>Lophotrochozoa</taxon>
        <taxon>Mollusca</taxon>
        <taxon>Gastropoda</taxon>
        <taxon>Heterobranchia</taxon>
        <taxon>Euthyneura</taxon>
        <taxon>Panpulmonata</taxon>
        <taxon>Sacoglossa</taxon>
        <taxon>Placobranchoidea</taxon>
        <taxon>Plakobranchidae</taxon>
        <taxon>Elysia</taxon>
    </lineage>
</organism>